<evidence type="ECO:0000313" key="1">
    <source>
        <dbReference type="EMBL" id="KRX99747.1"/>
    </source>
</evidence>
<protein>
    <submittedName>
        <fullName evidence="1">Uncharacterized protein</fullName>
    </submittedName>
</protein>
<dbReference type="AlphaFoldDB" id="A0A0V0YHA0"/>
<proteinExistence type="predicted"/>
<accession>A0A0V0YHA0</accession>
<evidence type="ECO:0000313" key="2">
    <source>
        <dbReference type="Proteomes" id="UP000054815"/>
    </source>
</evidence>
<name>A0A0V0YHA0_TRIPS</name>
<organism evidence="1 2">
    <name type="scientific">Trichinella pseudospiralis</name>
    <name type="common">Parasitic roundworm</name>
    <dbReference type="NCBI Taxonomy" id="6337"/>
    <lineage>
        <taxon>Eukaryota</taxon>
        <taxon>Metazoa</taxon>
        <taxon>Ecdysozoa</taxon>
        <taxon>Nematoda</taxon>
        <taxon>Enoplea</taxon>
        <taxon>Dorylaimia</taxon>
        <taxon>Trichinellida</taxon>
        <taxon>Trichinellidae</taxon>
        <taxon>Trichinella</taxon>
    </lineage>
</organism>
<sequence length="132" mass="15197">MRDAKFIMGNKRILPIFICEQTTTTGAASEIGCRCIIWEGVSAMLEALNSGGYILAILHQLTMIKRCRSRQKSGQFKRKSETKTSIRCGNSAAEEFDRKILNEQYHFDQKYFALCSIEPTQTIWKLKELWPK</sequence>
<reference evidence="1 2" key="1">
    <citation type="submission" date="2015-01" db="EMBL/GenBank/DDBJ databases">
        <title>Evolution of Trichinella species and genotypes.</title>
        <authorList>
            <person name="Korhonen P.K."/>
            <person name="Edoardo P."/>
            <person name="Giuseppe L.R."/>
            <person name="Gasser R.B."/>
        </authorList>
    </citation>
    <scope>NUCLEOTIDE SEQUENCE [LARGE SCALE GENOMIC DNA]</scope>
    <source>
        <strain evidence="1">ISS141</strain>
    </source>
</reference>
<comment type="caution">
    <text evidence="1">The sequence shown here is derived from an EMBL/GenBank/DDBJ whole genome shotgun (WGS) entry which is preliminary data.</text>
</comment>
<dbReference type="Proteomes" id="UP000054815">
    <property type="component" value="Unassembled WGS sequence"/>
</dbReference>
<dbReference type="EMBL" id="JYDU01000012">
    <property type="protein sequence ID" value="KRX99747.1"/>
    <property type="molecule type" value="Genomic_DNA"/>
</dbReference>
<gene>
    <name evidence="1" type="ORF">T4E_5497</name>
</gene>